<dbReference type="Proteomes" id="UP000253977">
    <property type="component" value="Unassembled WGS sequence"/>
</dbReference>
<protein>
    <submittedName>
        <fullName evidence="2">FkbM family methyltransferase</fullName>
    </submittedName>
</protein>
<keyword evidence="2" id="KW-0808">Transferase</keyword>
<dbReference type="PANTHER" id="PTHR34009:SF2">
    <property type="entry name" value="PROTEIN STAR"/>
    <property type="match status" value="1"/>
</dbReference>
<sequence length="226" mass="26347">MIEIYFDQQADQMALPKISHAQTGQDVLAEFILRRSNKIPRDKKYRGRYVDVGACYPIRASNTYYFYERGWKGLCVDANPATKKTFKKFRPRDRFRAEAVGETEGRMEFFTYTNPQWNSFDPERAVRKKDQLTGSYHIPIRPLSQMIEETKFQKIDLLSIDTEGFELQVLKSLDLDTYRPSLLLFECIRSIDALHEDEAVLFALENGYKTVAATGHDVFMLDTRDD</sequence>
<dbReference type="EMBL" id="QPMK01000006">
    <property type="protein sequence ID" value="RDD66239.1"/>
    <property type="molecule type" value="Genomic_DNA"/>
</dbReference>
<feature type="domain" description="Methyltransferase FkbM" evidence="1">
    <location>
        <begin position="51"/>
        <end position="192"/>
    </location>
</feature>
<evidence type="ECO:0000313" key="3">
    <source>
        <dbReference type="Proteomes" id="UP000253977"/>
    </source>
</evidence>
<dbReference type="NCBIfam" id="TIGR01444">
    <property type="entry name" value="fkbM_fam"/>
    <property type="match status" value="1"/>
</dbReference>
<name>A0A369TLP4_9RHOB</name>
<keyword evidence="3" id="KW-1185">Reference proteome</keyword>
<evidence type="ECO:0000313" key="2">
    <source>
        <dbReference type="EMBL" id="RDD66239.1"/>
    </source>
</evidence>
<dbReference type="OrthoDB" id="938855at2"/>
<evidence type="ECO:0000259" key="1">
    <source>
        <dbReference type="Pfam" id="PF05050"/>
    </source>
</evidence>
<proteinExistence type="predicted"/>
<dbReference type="PANTHER" id="PTHR34009">
    <property type="entry name" value="PROTEIN STAR"/>
    <property type="match status" value="1"/>
</dbReference>
<dbReference type="GO" id="GO:0016197">
    <property type="term" value="P:endosomal transport"/>
    <property type="evidence" value="ECO:0007669"/>
    <property type="project" value="TreeGrafter"/>
</dbReference>
<dbReference type="GO" id="GO:0008168">
    <property type="term" value="F:methyltransferase activity"/>
    <property type="evidence" value="ECO:0007669"/>
    <property type="project" value="UniProtKB-KW"/>
</dbReference>
<accession>A0A369TLP4</accession>
<keyword evidence="2" id="KW-0489">Methyltransferase</keyword>
<dbReference type="InterPro" id="IPR053202">
    <property type="entry name" value="EGF_Rcpt_Signaling_Reg"/>
</dbReference>
<dbReference type="GO" id="GO:0006888">
    <property type="term" value="P:endoplasmic reticulum to Golgi vesicle-mediated transport"/>
    <property type="evidence" value="ECO:0007669"/>
    <property type="project" value="TreeGrafter"/>
</dbReference>
<dbReference type="AlphaFoldDB" id="A0A369TLP4"/>
<reference evidence="2 3" key="1">
    <citation type="submission" date="2018-07" db="EMBL/GenBank/DDBJ databases">
        <title>Thalassococcus profundi sp. nov., a marine bacterium isolated from deep seawater of Okinawa Trough.</title>
        <authorList>
            <person name="Yu M."/>
        </authorList>
    </citation>
    <scope>NUCLEOTIDE SEQUENCE [LARGE SCALE GENOMIC DNA]</scope>
    <source>
        <strain evidence="2 3">WRAS1</strain>
    </source>
</reference>
<dbReference type="RefSeq" id="WP_114510811.1">
    <property type="nucleotide sequence ID" value="NZ_QPMK01000006.1"/>
</dbReference>
<gene>
    <name evidence="2" type="ORF">DU478_09945</name>
</gene>
<comment type="caution">
    <text evidence="2">The sequence shown here is derived from an EMBL/GenBank/DDBJ whole genome shotgun (WGS) entry which is preliminary data.</text>
</comment>
<dbReference type="InterPro" id="IPR006342">
    <property type="entry name" value="FkbM_mtfrase"/>
</dbReference>
<dbReference type="Pfam" id="PF05050">
    <property type="entry name" value="Methyltransf_21"/>
    <property type="match status" value="1"/>
</dbReference>
<dbReference type="InterPro" id="IPR029063">
    <property type="entry name" value="SAM-dependent_MTases_sf"/>
</dbReference>
<dbReference type="GO" id="GO:0005737">
    <property type="term" value="C:cytoplasm"/>
    <property type="evidence" value="ECO:0007669"/>
    <property type="project" value="GOC"/>
</dbReference>
<dbReference type="Gene3D" id="3.40.50.150">
    <property type="entry name" value="Vaccinia Virus protein VP39"/>
    <property type="match status" value="1"/>
</dbReference>
<dbReference type="GO" id="GO:0032259">
    <property type="term" value="P:methylation"/>
    <property type="evidence" value="ECO:0007669"/>
    <property type="project" value="UniProtKB-KW"/>
</dbReference>
<dbReference type="SUPFAM" id="SSF53335">
    <property type="entry name" value="S-adenosyl-L-methionine-dependent methyltransferases"/>
    <property type="match status" value="1"/>
</dbReference>
<organism evidence="2 3">
    <name type="scientific">Thalassococcus profundi</name>
    <dbReference type="NCBI Taxonomy" id="2282382"/>
    <lineage>
        <taxon>Bacteria</taxon>
        <taxon>Pseudomonadati</taxon>
        <taxon>Pseudomonadota</taxon>
        <taxon>Alphaproteobacteria</taxon>
        <taxon>Rhodobacterales</taxon>
        <taxon>Roseobacteraceae</taxon>
        <taxon>Thalassococcus</taxon>
    </lineage>
</organism>
<dbReference type="GO" id="GO:0005886">
    <property type="term" value="C:plasma membrane"/>
    <property type="evidence" value="ECO:0007669"/>
    <property type="project" value="TreeGrafter"/>
</dbReference>